<proteinExistence type="predicted"/>
<dbReference type="OrthoDB" id="9342852at2"/>
<protein>
    <submittedName>
        <fullName evidence="2">Uncharacterized protein</fullName>
    </submittedName>
</protein>
<dbReference type="Proteomes" id="UP000192907">
    <property type="component" value="Unassembled WGS sequence"/>
</dbReference>
<sequence>MNKTIFPLLLGALSLNSVAVGQALITKSNDSGYTLPEYVRNETCSVFTNRVVITKRYGGFNDKSFVTREVKRLNVSEGIRNILSLSQEEMLNKKPNLLCDAPTTRISMSVNGSDQILFASGGCGSPRLERTGPATQMLVDLVNTYCPKTFDFGANGPDLPAE</sequence>
<accession>A0A1Y6CI07</accession>
<reference evidence="3" key="1">
    <citation type="submission" date="2017-04" db="EMBL/GenBank/DDBJ databases">
        <authorList>
            <person name="Varghese N."/>
            <person name="Submissions S."/>
        </authorList>
    </citation>
    <scope>NUCLEOTIDE SEQUENCE [LARGE SCALE GENOMIC DNA]</scope>
    <source>
        <strain evidence="3">RKEM611</strain>
    </source>
</reference>
<feature type="signal peptide" evidence="1">
    <location>
        <begin position="1"/>
        <end position="19"/>
    </location>
</feature>
<feature type="chain" id="PRO_5012283239" evidence="1">
    <location>
        <begin position="20"/>
        <end position="162"/>
    </location>
</feature>
<name>A0A1Y6CI07_9BACT</name>
<evidence type="ECO:0000313" key="3">
    <source>
        <dbReference type="Proteomes" id="UP000192907"/>
    </source>
</evidence>
<keyword evidence="3" id="KW-1185">Reference proteome</keyword>
<dbReference type="AlphaFoldDB" id="A0A1Y6CI07"/>
<dbReference type="EMBL" id="FWZT01000021">
    <property type="protein sequence ID" value="SMF63155.1"/>
    <property type="molecule type" value="Genomic_DNA"/>
</dbReference>
<evidence type="ECO:0000256" key="1">
    <source>
        <dbReference type="SAM" id="SignalP"/>
    </source>
</evidence>
<evidence type="ECO:0000313" key="2">
    <source>
        <dbReference type="EMBL" id="SMF63155.1"/>
    </source>
</evidence>
<dbReference type="RefSeq" id="WP_132323230.1">
    <property type="nucleotide sequence ID" value="NZ_FWZT01000021.1"/>
</dbReference>
<organism evidence="2 3">
    <name type="scientific">Pseudobacteriovorax antillogorgiicola</name>
    <dbReference type="NCBI Taxonomy" id="1513793"/>
    <lineage>
        <taxon>Bacteria</taxon>
        <taxon>Pseudomonadati</taxon>
        <taxon>Bdellovibrionota</taxon>
        <taxon>Oligoflexia</taxon>
        <taxon>Oligoflexales</taxon>
        <taxon>Pseudobacteriovoracaceae</taxon>
        <taxon>Pseudobacteriovorax</taxon>
    </lineage>
</organism>
<gene>
    <name evidence="2" type="ORF">SAMN06296036_121117</name>
</gene>
<keyword evidence="1" id="KW-0732">Signal</keyword>